<protein>
    <recommendedName>
        <fullName evidence="4">Lipoprotein</fullName>
    </recommendedName>
</protein>
<dbReference type="InterPro" id="IPR025673">
    <property type="entry name" value="PCYCGC"/>
</dbReference>
<accession>A0A839TLP1</accession>
<sequence length="173" mass="18148">MMYSKARLSVLGIVLGGLLVSGCSDKGSPESAEQTMQHEHGAHQQMAANGDLQETTSGKEQLPSFLQPASDTVRTAYMAAAGVKEVLSQIPCYCGCGESAGHKSNLNCFIKEVNPDGSVVWDDHGTRCGVCVETALTAASLAKEGKSVKEIRGIIDQTYSNGKYAAPTPTPAV</sequence>
<evidence type="ECO:0000313" key="2">
    <source>
        <dbReference type="EMBL" id="MBB3126279.1"/>
    </source>
</evidence>
<name>A0A839TLP1_9BACL</name>
<dbReference type="EMBL" id="JACHXJ010000001">
    <property type="protein sequence ID" value="MBB3126279.1"/>
    <property type="molecule type" value="Genomic_DNA"/>
</dbReference>
<dbReference type="AlphaFoldDB" id="A0A839TLP1"/>
<dbReference type="RefSeq" id="WP_376771817.1">
    <property type="nucleotide sequence ID" value="NZ_JACHXJ010000001.1"/>
</dbReference>
<reference evidence="2 3" key="1">
    <citation type="submission" date="2020-08" db="EMBL/GenBank/DDBJ databases">
        <title>Genomic Encyclopedia of Type Strains, Phase III (KMG-III): the genomes of soil and plant-associated and newly described type strains.</title>
        <authorList>
            <person name="Whitman W."/>
        </authorList>
    </citation>
    <scope>NUCLEOTIDE SEQUENCE [LARGE SCALE GENOMIC DNA]</scope>
    <source>
        <strain evidence="2 3">CECT 5831</strain>
    </source>
</reference>
<evidence type="ECO:0000313" key="3">
    <source>
        <dbReference type="Proteomes" id="UP000517523"/>
    </source>
</evidence>
<feature type="region of interest" description="Disordered" evidence="1">
    <location>
        <begin position="26"/>
        <end position="45"/>
    </location>
</feature>
<gene>
    <name evidence="2" type="ORF">FHS19_000933</name>
</gene>
<evidence type="ECO:0008006" key="4">
    <source>
        <dbReference type="Google" id="ProtNLM"/>
    </source>
</evidence>
<organism evidence="2 3">
    <name type="scientific">Paenibacillus rhizosphaerae</name>
    <dbReference type="NCBI Taxonomy" id="297318"/>
    <lineage>
        <taxon>Bacteria</taxon>
        <taxon>Bacillati</taxon>
        <taxon>Bacillota</taxon>
        <taxon>Bacilli</taxon>
        <taxon>Bacillales</taxon>
        <taxon>Paenibacillaceae</taxon>
        <taxon>Paenibacillus</taxon>
    </lineage>
</organism>
<comment type="caution">
    <text evidence="2">The sequence shown here is derived from an EMBL/GenBank/DDBJ whole genome shotgun (WGS) entry which is preliminary data.</text>
</comment>
<proteinExistence type="predicted"/>
<dbReference type="Pfam" id="PF13798">
    <property type="entry name" value="PCYCGC"/>
    <property type="match status" value="1"/>
</dbReference>
<dbReference type="Proteomes" id="UP000517523">
    <property type="component" value="Unassembled WGS sequence"/>
</dbReference>
<evidence type="ECO:0000256" key="1">
    <source>
        <dbReference type="SAM" id="MobiDB-lite"/>
    </source>
</evidence>
<dbReference type="PROSITE" id="PS51257">
    <property type="entry name" value="PROKAR_LIPOPROTEIN"/>
    <property type="match status" value="1"/>
</dbReference>